<dbReference type="RefSeq" id="YP_009118090.1">
    <property type="nucleotide sequence ID" value="NC_026311.1"/>
</dbReference>
<dbReference type="GO" id="GO:0003735">
    <property type="term" value="F:structural constituent of ribosome"/>
    <property type="evidence" value="ECO:0007669"/>
    <property type="project" value="InterPro"/>
</dbReference>
<dbReference type="GeneID" id="22976024"/>
<sequence>MFKNNHLSDMITSIRNGYTAKLVYVKVSNTNLNTKVLQILIKEGYIRGYHILKDELIVLLKYINNKSVILNIHNLSTPSSRLYFKKQEIKENIKKKKLNKLYIISTPEGIRSSKKLRHGGEILVSVN</sequence>
<evidence type="ECO:0000256" key="1">
    <source>
        <dbReference type="ARBA" id="ARBA00006471"/>
    </source>
</evidence>
<dbReference type="GO" id="GO:0006412">
    <property type="term" value="P:translation"/>
    <property type="evidence" value="ECO:0007669"/>
    <property type="project" value="InterPro"/>
</dbReference>
<keyword evidence="3" id="KW-0687">Ribonucleoprotein</keyword>
<keyword evidence="2 4" id="KW-0689">Ribosomal protein</keyword>
<dbReference type="AlphaFoldDB" id="A0A0B5GMV4"/>
<dbReference type="Gene3D" id="3.30.1370.30">
    <property type="match status" value="1"/>
</dbReference>
<dbReference type="GO" id="GO:1990904">
    <property type="term" value="C:ribonucleoprotein complex"/>
    <property type="evidence" value="ECO:0007669"/>
    <property type="project" value="UniProtKB-KW"/>
</dbReference>
<organism evidence="4">
    <name type="scientific">Malawimonas californiana</name>
    <name type="common">Flagellated protozoan</name>
    <dbReference type="NCBI Taxonomy" id="221722"/>
    <lineage>
        <taxon>Eukaryota</taxon>
        <taxon>Malawimonadida</taxon>
        <taxon>Malawimonadidae</taxon>
        <taxon>Malawimonas</taxon>
    </lineage>
</organism>
<gene>
    <name evidence="4" type="primary">rps8</name>
</gene>
<keyword evidence="4" id="KW-0496">Mitochondrion</keyword>
<dbReference type="SUPFAM" id="SSF56047">
    <property type="entry name" value="Ribosomal protein S8"/>
    <property type="match status" value="1"/>
</dbReference>
<protein>
    <submittedName>
        <fullName evidence="4">Ribosomal protein S8</fullName>
    </submittedName>
</protein>
<name>A0A0B5GMV4_MALCL</name>
<accession>A0A0B5GMV4</accession>
<reference evidence="4" key="1">
    <citation type="journal article" date="2014" name="Nucleic Acids Res.">
        <title>Widespread occurrence of organelle genome-encoded 5S rRNAs including permuted molecules.</title>
        <authorList>
            <person name="Valach M."/>
            <person name="Burger G."/>
            <person name="Gray M.W."/>
            <person name="Lang B.F."/>
        </authorList>
    </citation>
    <scope>NUCLEOTIDE SEQUENCE</scope>
    <source>
        <strain evidence="4">ATCC 50740</strain>
    </source>
</reference>
<evidence type="ECO:0000313" key="4">
    <source>
        <dbReference type="EMBL" id="AJF22878.1"/>
    </source>
</evidence>
<dbReference type="Pfam" id="PF00410">
    <property type="entry name" value="Ribosomal_S8"/>
    <property type="match status" value="1"/>
</dbReference>
<dbReference type="InterPro" id="IPR035987">
    <property type="entry name" value="Ribosomal_uS8_sf"/>
</dbReference>
<dbReference type="InterPro" id="IPR000630">
    <property type="entry name" value="Ribosomal_uS8"/>
</dbReference>
<dbReference type="GO" id="GO:0005840">
    <property type="term" value="C:ribosome"/>
    <property type="evidence" value="ECO:0007669"/>
    <property type="project" value="UniProtKB-KW"/>
</dbReference>
<comment type="similarity">
    <text evidence="1">Belongs to the universal ribosomal protein uS8 family.</text>
</comment>
<evidence type="ECO:0000256" key="2">
    <source>
        <dbReference type="ARBA" id="ARBA00022980"/>
    </source>
</evidence>
<geneLocation type="mitochondrion" evidence="4"/>
<dbReference type="EMBL" id="KP165387">
    <property type="protein sequence ID" value="AJF22878.1"/>
    <property type="molecule type" value="Genomic_DNA"/>
</dbReference>
<dbReference type="Gene3D" id="3.30.1490.10">
    <property type="match status" value="1"/>
</dbReference>
<proteinExistence type="inferred from homology"/>
<evidence type="ECO:0000256" key="3">
    <source>
        <dbReference type="ARBA" id="ARBA00023274"/>
    </source>
</evidence>